<reference evidence="3 4" key="1">
    <citation type="submission" date="2006-10" db="EMBL/GenBank/DDBJ databases">
        <title>The Genome Sequence of Batrachochytrium dendrobatidis JEL423.</title>
        <authorList>
            <consortium name="The Broad Institute Genome Sequencing Platform"/>
            <person name="Birren B."/>
            <person name="Lander E."/>
            <person name="Galagan J."/>
            <person name="Cuomo C."/>
            <person name="Devon K."/>
            <person name="Jaffe D."/>
            <person name="Butler J."/>
            <person name="Alvarez P."/>
            <person name="Gnerre S."/>
            <person name="Grabherr M."/>
            <person name="Kleber M."/>
            <person name="Mauceli E."/>
            <person name="Brockman W."/>
            <person name="Young S."/>
            <person name="LaButti K."/>
            <person name="Sykes S."/>
            <person name="DeCaprio D."/>
            <person name="Crawford M."/>
            <person name="Koehrsen M."/>
            <person name="Engels R."/>
            <person name="Montgomery P."/>
            <person name="Pearson M."/>
            <person name="Howarth C."/>
            <person name="Larson L."/>
            <person name="White J."/>
            <person name="O'Leary S."/>
            <person name="Kodira C."/>
            <person name="Zeng Q."/>
            <person name="Yandava C."/>
            <person name="Alvarado L."/>
            <person name="Longcore J."/>
            <person name="James T."/>
        </authorList>
    </citation>
    <scope>NUCLEOTIDE SEQUENCE [LARGE SCALE GENOMIC DNA]</scope>
    <source>
        <strain evidence="3 4">JEL423</strain>
    </source>
</reference>
<evidence type="ECO:0000256" key="1">
    <source>
        <dbReference type="SAM" id="MobiDB-lite"/>
    </source>
</evidence>
<keyword evidence="2" id="KW-0812">Transmembrane</keyword>
<feature type="transmembrane region" description="Helical" evidence="2">
    <location>
        <begin position="386"/>
        <end position="413"/>
    </location>
</feature>
<sequence length="598" mass="65441">MSDTAFTCTEDDLESDTHNSNDFSDDADYSGDEPDGPYVAISTASLATLCPPCRPPISPQLSSIHSTSTLLYKNNQTVNDSSSSALSRIQDDCPFPRATCESIHHHKLPAVKKQLRQSSPALSLASSGSMSNSLFSGKSYSAMAYGMQPISAMSLTALPPSAESMGATFDPAFKSLSRSQTGRSGSGTTTPLAGYTSYSVKYVHERVSSVVSGTDSLSRPAERISNGLPVQSASIQDHSKWLDELLIQDEISARVPTRPGSSASQTSLSSEVSDESTDAFFRNISTDRVQALHDQDSYHAASSLRQSSQQKNRSALYTSNSSSSINSTIPCHKSNAELSLSRVCFAKPSQSLYTIVFATLIWVCMYTIPIISYIPMISARYMGIYITMLAVAIVSLMAGTAMSCHCSTLYTLYTTLKTNRIFCNTEHIGLVLIGAGVVSHLLPPCFAWLHTIHKQVMIAGPATVFVCMFAWVMAVGGMTLWMLMRVSWRVTGGLHQTLCWLVGVESEEKSKKQRQLRYAQSDSMLAARNHSYRQLDRDLDRRGWTRHDPTAVSVPRGTLKRQASMPRLSKYQPAMLTDPLNECLLQQYFKSSITAVFA</sequence>
<feature type="transmembrane region" description="Helical" evidence="2">
    <location>
        <begin position="428"/>
        <end position="449"/>
    </location>
</feature>
<reference evidence="3 4" key="2">
    <citation type="submission" date="2016-05" db="EMBL/GenBank/DDBJ databases">
        <title>Lineage-specific infection strategies underlie the spectrum of fungal disease in amphibians.</title>
        <authorList>
            <person name="Cuomo C.A."/>
            <person name="Farrer R.A."/>
            <person name="James T."/>
            <person name="Longcore J."/>
            <person name="Birren B."/>
        </authorList>
    </citation>
    <scope>NUCLEOTIDE SEQUENCE [LARGE SCALE GENOMIC DNA]</scope>
    <source>
        <strain evidence="3 4">JEL423</strain>
    </source>
</reference>
<accession>A0A177W928</accession>
<evidence type="ECO:0000256" key="2">
    <source>
        <dbReference type="SAM" id="Phobius"/>
    </source>
</evidence>
<organism evidence="3 4">
    <name type="scientific">Batrachochytrium dendrobatidis (strain JEL423)</name>
    <dbReference type="NCBI Taxonomy" id="403673"/>
    <lineage>
        <taxon>Eukaryota</taxon>
        <taxon>Fungi</taxon>
        <taxon>Fungi incertae sedis</taxon>
        <taxon>Chytridiomycota</taxon>
        <taxon>Chytridiomycota incertae sedis</taxon>
        <taxon>Chytridiomycetes</taxon>
        <taxon>Rhizophydiales</taxon>
        <taxon>Rhizophydiales incertae sedis</taxon>
        <taxon>Batrachochytrium</taxon>
    </lineage>
</organism>
<name>A0A177W928_BATDL</name>
<proteinExistence type="predicted"/>
<dbReference type="Proteomes" id="UP000077115">
    <property type="component" value="Unassembled WGS sequence"/>
</dbReference>
<protein>
    <submittedName>
        <fullName evidence="3">Uncharacterized protein</fullName>
    </submittedName>
</protein>
<evidence type="ECO:0000313" key="3">
    <source>
        <dbReference type="EMBL" id="OAJ36608.1"/>
    </source>
</evidence>
<dbReference type="EMBL" id="DS022300">
    <property type="protein sequence ID" value="OAJ36608.1"/>
    <property type="molecule type" value="Genomic_DNA"/>
</dbReference>
<feature type="compositionally biased region" description="Acidic residues" evidence="1">
    <location>
        <begin position="23"/>
        <end position="35"/>
    </location>
</feature>
<feature type="transmembrane region" description="Helical" evidence="2">
    <location>
        <begin position="456"/>
        <end position="480"/>
    </location>
</feature>
<dbReference type="AlphaFoldDB" id="A0A177W928"/>
<gene>
    <name evidence="3" type="ORF">BDEG_20766</name>
</gene>
<keyword evidence="2" id="KW-1133">Transmembrane helix</keyword>
<feature type="transmembrane region" description="Helical" evidence="2">
    <location>
        <begin position="352"/>
        <end position="374"/>
    </location>
</feature>
<feature type="region of interest" description="Disordered" evidence="1">
    <location>
        <begin position="1"/>
        <end position="37"/>
    </location>
</feature>
<dbReference type="VEuPathDB" id="FungiDB:BDEG_20766"/>
<keyword evidence="2" id="KW-0472">Membrane</keyword>
<evidence type="ECO:0000313" key="4">
    <source>
        <dbReference type="Proteomes" id="UP000077115"/>
    </source>
</evidence>